<dbReference type="EMBL" id="JAAIUW010000008">
    <property type="protein sequence ID" value="KAF7821952.1"/>
    <property type="molecule type" value="Genomic_DNA"/>
</dbReference>
<dbReference type="GO" id="GO:0022857">
    <property type="term" value="F:transmembrane transporter activity"/>
    <property type="evidence" value="ECO:0007669"/>
    <property type="project" value="InterPro"/>
</dbReference>
<feature type="transmembrane region" description="Helical" evidence="6">
    <location>
        <begin position="21"/>
        <end position="43"/>
    </location>
</feature>
<keyword evidence="3 6" id="KW-0812">Transmembrane</keyword>
<keyword evidence="5 6" id="KW-0472">Membrane</keyword>
<comment type="subcellular location">
    <subcellularLocation>
        <location evidence="1">Membrane</location>
        <topology evidence="1">Multi-pass membrane protein</topology>
    </subcellularLocation>
</comment>
<keyword evidence="4 6" id="KW-1133">Transmembrane helix</keyword>
<evidence type="ECO:0000256" key="1">
    <source>
        <dbReference type="ARBA" id="ARBA00004141"/>
    </source>
</evidence>
<dbReference type="OrthoDB" id="1413949at2759"/>
<evidence type="ECO:0000256" key="3">
    <source>
        <dbReference type="ARBA" id="ARBA00022692"/>
    </source>
</evidence>
<protein>
    <submittedName>
        <fullName evidence="7">Protein NRT1/ PTR FAMILY 4.2-like</fullName>
    </submittedName>
</protein>
<dbReference type="PANTHER" id="PTHR11654">
    <property type="entry name" value="OLIGOPEPTIDE TRANSPORTER-RELATED"/>
    <property type="match status" value="1"/>
</dbReference>
<name>A0A834TGV0_9FABA</name>
<evidence type="ECO:0000313" key="8">
    <source>
        <dbReference type="Proteomes" id="UP000634136"/>
    </source>
</evidence>
<reference evidence="7" key="1">
    <citation type="submission" date="2020-09" db="EMBL/GenBank/DDBJ databases">
        <title>Genome-Enabled Discovery of Anthraquinone Biosynthesis in Senna tora.</title>
        <authorList>
            <person name="Kang S.-H."/>
            <person name="Pandey R.P."/>
            <person name="Lee C.-M."/>
            <person name="Sim J.-S."/>
            <person name="Jeong J.-T."/>
            <person name="Choi B.-S."/>
            <person name="Jung M."/>
            <person name="Ginzburg D."/>
            <person name="Zhao K."/>
            <person name="Won S.Y."/>
            <person name="Oh T.-J."/>
            <person name="Yu Y."/>
            <person name="Kim N.-H."/>
            <person name="Lee O.R."/>
            <person name="Lee T.-H."/>
            <person name="Bashyal P."/>
            <person name="Kim T.-S."/>
            <person name="Lee W.-H."/>
            <person name="Kawkins C."/>
            <person name="Kim C.-K."/>
            <person name="Kim J.S."/>
            <person name="Ahn B.O."/>
            <person name="Rhee S.Y."/>
            <person name="Sohng J.K."/>
        </authorList>
    </citation>
    <scope>NUCLEOTIDE SEQUENCE</scope>
    <source>
        <tissue evidence="7">Leaf</tissue>
    </source>
</reference>
<dbReference type="Pfam" id="PF00854">
    <property type="entry name" value="PTR2"/>
    <property type="match status" value="1"/>
</dbReference>
<evidence type="ECO:0000256" key="4">
    <source>
        <dbReference type="ARBA" id="ARBA00022989"/>
    </source>
</evidence>
<keyword evidence="8" id="KW-1185">Reference proteome</keyword>
<evidence type="ECO:0000256" key="5">
    <source>
        <dbReference type="ARBA" id="ARBA00023136"/>
    </source>
</evidence>
<dbReference type="GO" id="GO:0016020">
    <property type="term" value="C:membrane"/>
    <property type="evidence" value="ECO:0007669"/>
    <property type="project" value="UniProtKB-SubCell"/>
</dbReference>
<dbReference type="AlphaFoldDB" id="A0A834TGV0"/>
<dbReference type="Gene3D" id="1.20.1250.20">
    <property type="entry name" value="MFS general substrate transporter like domains"/>
    <property type="match status" value="2"/>
</dbReference>
<sequence>MNYKGRKADPRKHGGIRATSFICVVEVEVLENMVFLSIATNMVSYFVKSLHYSAAKSSNMGLILLIYHSQLSNESKSSEAAILYSGLYAIAIGVGGIKASLPAHGADQLDPTNHDINVTK</sequence>
<dbReference type="Proteomes" id="UP000634136">
    <property type="component" value="Unassembled WGS sequence"/>
</dbReference>
<evidence type="ECO:0000256" key="2">
    <source>
        <dbReference type="ARBA" id="ARBA00005982"/>
    </source>
</evidence>
<proteinExistence type="inferred from homology"/>
<comment type="similarity">
    <text evidence="2">Belongs to the major facilitator superfamily. Proton-dependent oligopeptide transporter (POT/PTR) (TC 2.A.17) family.</text>
</comment>
<feature type="transmembrane region" description="Helical" evidence="6">
    <location>
        <begin position="81"/>
        <end position="101"/>
    </location>
</feature>
<comment type="caution">
    <text evidence="7">The sequence shown here is derived from an EMBL/GenBank/DDBJ whole genome shotgun (WGS) entry which is preliminary data.</text>
</comment>
<organism evidence="7 8">
    <name type="scientific">Senna tora</name>
    <dbReference type="NCBI Taxonomy" id="362788"/>
    <lineage>
        <taxon>Eukaryota</taxon>
        <taxon>Viridiplantae</taxon>
        <taxon>Streptophyta</taxon>
        <taxon>Embryophyta</taxon>
        <taxon>Tracheophyta</taxon>
        <taxon>Spermatophyta</taxon>
        <taxon>Magnoliopsida</taxon>
        <taxon>eudicotyledons</taxon>
        <taxon>Gunneridae</taxon>
        <taxon>Pentapetalae</taxon>
        <taxon>rosids</taxon>
        <taxon>fabids</taxon>
        <taxon>Fabales</taxon>
        <taxon>Fabaceae</taxon>
        <taxon>Caesalpinioideae</taxon>
        <taxon>Cassia clade</taxon>
        <taxon>Senna</taxon>
    </lineage>
</organism>
<evidence type="ECO:0000313" key="7">
    <source>
        <dbReference type="EMBL" id="KAF7821952.1"/>
    </source>
</evidence>
<evidence type="ECO:0000256" key="6">
    <source>
        <dbReference type="SAM" id="Phobius"/>
    </source>
</evidence>
<gene>
    <name evidence="7" type="ORF">G2W53_027407</name>
</gene>
<dbReference type="InterPro" id="IPR000109">
    <property type="entry name" value="POT_fam"/>
</dbReference>
<accession>A0A834TGV0</accession>
<dbReference type="InterPro" id="IPR036259">
    <property type="entry name" value="MFS_trans_sf"/>
</dbReference>